<name>A0A0D9VY55_9ORYZ</name>
<reference evidence="1 2" key="1">
    <citation type="submission" date="2012-08" db="EMBL/GenBank/DDBJ databases">
        <title>Oryza genome evolution.</title>
        <authorList>
            <person name="Wing R.A."/>
        </authorList>
    </citation>
    <scope>NUCLEOTIDE SEQUENCE</scope>
</reference>
<dbReference type="HOGENOM" id="CLU_2458055_0_0_1"/>
<sequence length="89" mass="10659">MVIRRHHPARPAAITLQISRRIHIPWWGPSPDWSLRHQTSQSHRRRASPKNARWPPRLELIPQHLVLRLSSHCAVSIHRRRRRIHPPLQ</sequence>
<keyword evidence="2" id="KW-1185">Reference proteome</keyword>
<proteinExistence type="predicted"/>
<accession>A0A0D9VY55</accession>
<reference evidence="2" key="2">
    <citation type="submission" date="2013-12" db="EMBL/GenBank/DDBJ databases">
        <authorList>
            <person name="Yu Y."/>
            <person name="Lee S."/>
            <person name="de Baynast K."/>
            <person name="Wissotski M."/>
            <person name="Liu L."/>
            <person name="Talag J."/>
            <person name="Goicoechea J."/>
            <person name="Angelova A."/>
            <person name="Jetty R."/>
            <person name="Kudrna D."/>
            <person name="Golser W."/>
            <person name="Rivera L."/>
            <person name="Zhang J."/>
            <person name="Wing R."/>
        </authorList>
    </citation>
    <scope>NUCLEOTIDE SEQUENCE</scope>
</reference>
<evidence type="ECO:0000313" key="2">
    <source>
        <dbReference type="Proteomes" id="UP000032180"/>
    </source>
</evidence>
<organism evidence="1 2">
    <name type="scientific">Leersia perrieri</name>
    <dbReference type="NCBI Taxonomy" id="77586"/>
    <lineage>
        <taxon>Eukaryota</taxon>
        <taxon>Viridiplantae</taxon>
        <taxon>Streptophyta</taxon>
        <taxon>Embryophyta</taxon>
        <taxon>Tracheophyta</taxon>
        <taxon>Spermatophyta</taxon>
        <taxon>Magnoliopsida</taxon>
        <taxon>Liliopsida</taxon>
        <taxon>Poales</taxon>
        <taxon>Poaceae</taxon>
        <taxon>BOP clade</taxon>
        <taxon>Oryzoideae</taxon>
        <taxon>Oryzeae</taxon>
        <taxon>Oryzinae</taxon>
        <taxon>Leersia</taxon>
    </lineage>
</organism>
<dbReference type="Proteomes" id="UP000032180">
    <property type="component" value="Chromosome 3"/>
</dbReference>
<evidence type="ECO:0000313" key="1">
    <source>
        <dbReference type="EnsemblPlants" id="LPERR03G26380.1"/>
    </source>
</evidence>
<dbReference type="AlphaFoldDB" id="A0A0D9VY55"/>
<dbReference type="Gramene" id="LPERR03G26380.1">
    <property type="protein sequence ID" value="LPERR03G26380.1"/>
    <property type="gene ID" value="LPERR03G26380"/>
</dbReference>
<protein>
    <submittedName>
        <fullName evidence="1">Uncharacterized protein</fullName>
    </submittedName>
</protein>
<reference evidence="1" key="3">
    <citation type="submission" date="2015-04" db="UniProtKB">
        <authorList>
            <consortium name="EnsemblPlants"/>
        </authorList>
    </citation>
    <scope>IDENTIFICATION</scope>
</reference>
<dbReference type="EnsemblPlants" id="LPERR03G26380.1">
    <property type="protein sequence ID" value="LPERR03G26380.1"/>
    <property type="gene ID" value="LPERR03G26380"/>
</dbReference>